<accession>A0A2R5FGC6</accession>
<dbReference type="EMBL" id="BDUD01000001">
    <property type="protein sequence ID" value="GBG17636.1"/>
    <property type="molecule type" value="Genomic_DNA"/>
</dbReference>
<keyword evidence="2" id="KW-1185">Reference proteome</keyword>
<sequence length="79" mass="8837">MFARITDSNGSIVTIVDRKVVTHQNGQIIDRFIDKNGNIYLERPQSEVIDGIEIINALRIGAESFYQMQGLGISIGRTE</sequence>
<evidence type="ECO:0000313" key="1">
    <source>
        <dbReference type="EMBL" id="GBG17636.1"/>
    </source>
</evidence>
<protein>
    <submittedName>
        <fullName evidence="1">Uncharacterized protein</fullName>
    </submittedName>
</protein>
<comment type="caution">
    <text evidence="1">The sequence shown here is derived from an EMBL/GenBank/DDBJ whole genome shotgun (WGS) entry which is preliminary data.</text>
</comment>
<dbReference type="AlphaFoldDB" id="A0A2R5FGC6"/>
<organism evidence="1 2">
    <name type="scientific">Nostoc commune NIES-4072</name>
    <dbReference type="NCBI Taxonomy" id="2005467"/>
    <lineage>
        <taxon>Bacteria</taxon>
        <taxon>Bacillati</taxon>
        <taxon>Cyanobacteriota</taxon>
        <taxon>Cyanophyceae</taxon>
        <taxon>Nostocales</taxon>
        <taxon>Nostocaceae</taxon>
        <taxon>Nostoc</taxon>
    </lineage>
</organism>
<reference evidence="1 2" key="1">
    <citation type="submission" date="2017-06" db="EMBL/GenBank/DDBJ databases">
        <title>Genome sequencing of cyanobaciteial culture collection at National Institute for Environmental Studies (NIES).</title>
        <authorList>
            <person name="Hirose Y."/>
            <person name="Shimura Y."/>
            <person name="Fujisawa T."/>
            <person name="Nakamura Y."/>
            <person name="Kawachi M."/>
        </authorList>
    </citation>
    <scope>NUCLEOTIDE SEQUENCE [LARGE SCALE GENOMIC DNA]</scope>
    <source>
        <strain evidence="1 2">NIES-4072</strain>
    </source>
</reference>
<dbReference type="Proteomes" id="UP000245124">
    <property type="component" value="Unassembled WGS sequence"/>
</dbReference>
<evidence type="ECO:0000313" key="2">
    <source>
        <dbReference type="Proteomes" id="UP000245124"/>
    </source>
</evidence>
<proteinExistence type="predicted"/>
<gene>
    <name evidence="1" type="ORF">NIES4072_12970</name>
</gene>
<name>A0A2R5FGC6_NOSCO</name>